<keyword evidence="1" id="KW-0472">Membrane</keyword>
<keyword evidence="1" id="KW-1133">Transmembrane helix</keyword>
<comment type="caution">
    <text evidence="2">The sequence shown here is derived from an EMBL/GenBank/DDBJ whole genome shotgun (WGS) entry which is preliminary data.</text>
</comment>
<dbReference type="Gene3D" id="3.10.450.10">
    <property type="match status" value="1"/>
</dbReference>
<evidence type="ECO:0000256" key="1">
    <source>
        <dbReference type="SAM" id="Phobius"/>
    </source>
</evidence>
<keyword evidence="1" id="KW-0812">Transmembrane</keyword>
<feature type="transmembrane region" description="Helical" evidence="1">
    <location>
        <begin position="15"/>
        <end position="33"/>
    </location>
</feature>
<dbReference type="InterPro" id="IPR046350">
    <property type="entry name" value="Cystatin_sf"/>
</dbReference>
<dbReference type="AlphaFoldDB" id="A0A2P6PFM7"/>
<dbReference type="Proteomes" id="UP000238479">
    <property type="component" value="Chromosome 7"/>
</dbReference>
<gene>
    <name evidence="2" type="ORF">RchiOBHm_Chr7g0231351</name>
</gene>
<accession>A0A2P6PFM7</accession>
<dbReference type="SUPFAM" id="SSF54403">
    <property type="entry name" value="Cystatin/monellin"/>
    <property type="match status" value="1"/>
</dbReference>
<organism evidence="2 3">
    <name type="scientific">Rosa chinensis</name>
    <name type="common">China rose</name>
    <dbReference type="NCBI Taxonomy" id="74649"/>
    <lineage>
        <taxon>Eukaryota</taxon>
        <taxon>Viridiplantae</taxon>
        <taxon>Streptophyta</taxon>
        <taxon>Embryophyta</taxon>
        <taxon>Tracheophyta</taxon>
        <taxon>Spermatophyta</taxon>
        <taxon>Magnoliopsida</taxon>
        <taxon>eudicotyledons</taxon>
        <taxon>Gunneridae</taxon>
        <taxon>Pentapetalae</taxon>
        <taxon>rosids</taxon>
        <taxon>fabids</taxon>
        <taxon>Rosales</taxon>
        <taxon>Rosaceae</taxon>
        <taxon>Rosoideae</taxon>
        <taxon>Rosoideae incertae sedis</taxon>
        <taxon>Rosa</taxon>
    </lineage>
</organism>
<dbReference type="Gramene" id="PRQ20733">
    <property type="protein sequence ID" value="PRQ20733"/>
    <property type="gene ID" value="RchiOBHm_Chr7g0231351"/>
</dbReference>
<reference evidence="2 3" key="1">
    <citation type="journal article" date="2018" name="Nat. Genet.">
        <title>The Rosa genome provides new insights in the design of modern roses.</title>
        <authorList>
            <person name="Bendahmane M."/>
        </authorList>
    </citation>
    <scope>NUCLEOTIDE SEQUENCE [LARGE SCALE GENOMIC DNA]</scope>
    <source>
        <strain evidence="3">cv. Old Blush</strain>
    </source>
</reference>
<sequence length="206" mass="22849">MDGNLGGCPKVSDDLMAIVITLGGMAMTLRSVLGTLGSMNSNKRDILVRAFKVWSTSFNPMHKCKDALLTTTPGSGNSVWLHSIPESVVEISLRRRGPRYHSSPQPFYLPMHHSRIIKLAQLALEKFNERKNAKLQLVRVGSADYQRDAVFTIHNITLEAADSGVIKVYKARLVKMTFRNSPMTLKSFDLVVGADCLVDLLYGTKL</sequence>
<evidence type="ECO:0000313" key="2">
    <source>
        <dbReference type="EMBL" id="PRQ20733.1"/>
    </source>
</evidence>
<dbReference type="EMBL" id="PDCK01000045">
    <property type="protein sequence ID" value="PRQ20733.1"/>
    <property type="molecule type" value="Genomic_DNA"/>
</dbReference>
<evidence type="ECO:0000313" key="3">
    <source>
        <dbReference type="Proteomes" id="UP000238479"/>
    </source>
</evidence>
<name>A0A2P6PFM7_ROSCH</name>
<protein>
    <submittedName>
        <fullName evidence="2">Uncharacterized protein</fullName>
    </submittedName>
</protein>
<keyword evidence="3" id="KW-1185">Reference proteome</keyword>
<proteinExistence type="predicted"/>